<evidence type="ECO:0000313" key="2">
    <source>
        <dbReference type="Proteomes" id="UP001066276"/>
    </source>
</evidence>
<name>A0AAV7SGD0_PLEWA</name>
<dbReference type="EMBL" id="JANPWB010000008">
    <property type="protein sequence ID" value="KAJ1163130.1"/>
    <property type="molecule type" value="Genomic_DNA"/>
</dbReference>
<reference evidence="1" key="1">
    <citation type="journal article" date="2022" name="bioRxiv">
        <title>Sequencing and chromosome-scale assembly of the giantPleurodeles waltlgenome.</title>
        <authorList>
            <person name="Brown T."/>
            <person name="Elewa A."/>
            <person name="Iarovenko S."/>
            <person name="Subramanian E."/>
            <person name="Araus A.J."/>
            <person name="Petzold A."/>
            <person name="Susuki M."/>
            <person name="Suzuki K.-i.T."/>
            <person name="Hayashi T."/>
            <person name="Toyoda A."/>
            <person name="Oliveira C."/>
            <person name="Osipova E."/>
            <person name="Leigh N.D."/>
            <person name="Simon A."/>
            <person name="Yun M.H."/>
        </authorList>
    </citation>
    <scope>NUCLEOTIDE SEQUENCE</scope>
    <source>
        <strain evidence="1">20211129_DDA</strain>
        <tissue evidence="1">Liver</tissue>
    </source>
</reference>
<evidence type="ECO:0000313" key="1">
    <source>
        <dbReference type="EMBL" id="KAJ1163130.1"/>
    </source>
</evidence>
<gene>
    <name evidence="1" type="ORF">NDU88_003593</name>
</gene>
<dbReference type="AlphaFoldDB" id="A0AAV7SGD0"/>
<dbReference type="Proteomes" id="UP001066276">
    <property type="component" value="Chromosome 4_2"/>
</dbReference>
<protein>
    <submittedName>
        <fullName evidence="1">Uncharacterized protein</fullName>
    </submittedName>
</protein>
<proteinExistence type="predicted"/>
<sequence length="69" mass="7116">MPGPAAETPQGEACCPDHGLTTALLLSAAQRNKDTHCCAPGNRATGRAEVSRLKEGLQAGRACLVERAS</sequence>
<organism evidence="1 2">
    <name type="scientific">Pleurodeles waltl</name>
    <name type="common">Iberian ribbed newt</name>
    <dbReference type="NCBI Taxonomy" id="8319"/>
    <lineage>
        <taxon>Eukaryota</taxon>
        <taxon>Metazoa</taxon>
        <taxon>Chordata</taxon>
        <taxon>Craniata</taxon>
        <taxon>Vertebrata</taxon>
        <taxon>Euteleostomi</taxon>
        <taxon>Amphibia</taxon>
        <taxon>Batrachia</taxon>
        <taxon>Caudata</taxon>
        <taxon>Salamandroidea</taxon>
        <taxon>Salamandridae</taxon>
        <taxon>Pleurodelinae</taxon>
        <taxon>Pleurodeles</taxon>
    </lineage>
</organism>
<accession>A0AAV7SGD0</accession>
<keyword evidence="2" id="KW-1185">Reference proteome</keyword>
<comment type="caution">
    <text evidence="1">The sequence shown here is derived from an EMBL/GenBank/DDBJ whole genome shotgun (WGS) entry which is preliminary data.</text>
</comment>